<feature type="binding site" evidence="1">
    <location>
        <begin position="93"/>
        <end position="96"/>
    </location>
    <ligand>
        <name>substrate</name>
    </ligand>
</feature>
<dbReference type="SUPFAM" id="SSF89562">
    <property type="entry name" value="RraA-like"/>
    <property type="match status" value="1"/>
</dbReference>
<reference evidence="3" key="2">
    <citation type="submission" date="2015-01" db="EMBL/GenBank/DDBJ databases">
        <title>Evolutionary Origins and Diversification of the Mycorrhizal Mutualists.</title>
        <authorList>
            <consortium name="DOE Joint Genome Institute"/>
            <consortium name="Mycorrhizal Genomics Consortium"/>
            <person name="Kohler A."/>
            <person name="Kuo A."/>
            <person name="Nagy L.G."/>
            <person name="Floudas D."/>
            <person name="Copeland A."/>
            <person name="Barry K.W."/>
            <person name="Cichocki N."/>
            <person name="Veneault-Fourrey C."/>
            <person name="LaButti K."/>
            <person name="Lindquist E.A."/>
            <person name="Lipzen A."/>
            <person name="Lundell T."/>
            <person name="Morin E."/>
            <person name="Murat C."/>
            <person name="Riley R."/>
            <person name="Ohm R."/>
            <person name="Sun H."/>
            <person name="Tunlid A."/>
            <person name="Henrissat B."/>
            <person name="Grigoriev I.V."/>
            <person name="Hibbett D.S."/>
            <person name="Martin F."/>
        </authorList>
    </citation>
    <scope>NUCLEOTIDE SEQUENCE [LARGE SCALE GENOMIC DNA]</scope>
    <source>
        <strain evidence="3">MUT 4182</strain>
    </source>
</reference>
<gene>
    <name evidence="2" type="ORF">M407DRAFT_242232</name>
</gene>
<sequence length="217" mass="22508">MTSPLAEFSACEVSDALIKLGVGSGGYLPDITMRSPAYDDLTVKLYGPAYTVQMVDAKDNTSPKPKKHFVDAAPSGSVVVIAAPAAAKNAVWGGLMTAGAKARGARGVVIDGRCRDLGEHRAQLFPVFAKGSSTLGQGGFTRPSALNVPIKIGQDLVAVNPGDMIIGDADGVVCVPADLVENVAELCRKGREVDERCMADILAGKGVAASFKLHRGK</sequence>
<evidence type="ECO:0000256" key="1">
    <source>
        <dbReference type="PIRSR" id="PIRSR605493-1"/>
    </source>
</evidence>
<evidence type="ECO:0000313" key="3">
    <source>
        <dbReference type="Proteomes" id="UP000054248"/>
    </source>
</evidence>
<dbReference type="EMBL" id="KN822973">
    <property type="protein sequence ID" value="KIO30322.1"/>
    <property type="molecule type" value="Genomic_DNA"/>
</dbReference>
<dbReference type="GO" id="GO:0046872">
    <property type="term" value="F:metal ion binding"/>
    <property type="evidence" value="ECO:0007669"/>
    <property type="project" value="UniProtKB-KW"/>
</dbReference>
<name>A0A0C3M9G7_9AGAM</name>
<dbReference type="CDD" id="cd16841">
    <property type="entry name" value="RraA_family"/>
    <property type="match status" value="1"/>
</dbReference>
<dbReference type="Gene3D" id="3.50.30.40">
    <property type="entry name" value="Ribonuclease E inhibitor RraA/RraA-like"/>
    <property type="match status" value="1"/>
</dbReference>
<dbReference type="GO" id="GO:0008948">
    <property type="term" value="F:oxaloacetate decarboxylase activity"/>
    <property type="evidence" value="ECO:0007669"/>
    <property type="project" value="TreeGrafter"/>
</dbReference>
<proteinExistence type="predicted"/>
<dbReference type="Proteomes" id="UP000054248">
    <property type="component" value="Unassembled WGS sequence"/>
</dbReference>
<feature type="binding site" evidence="1">
    <location>
        <position position="116"/>
    </location>
    <ligand>
        <name>Mg(2+)</name>
        <dbReference type="ChEBI" id="CHEBI:18420"/>
    </ligand>
</feature>
<keyword evidence="1" id="KW-0479">Metal-binding</keyword>
<dbReference type="STRING" id="1051891.A0A0C3M9G7"/>
<accession>A0A0C3M9G7</accession>
<organism evidence="2 3">
    <name type="scientific">Tulasnella calospora MUT 4182</name>
    <dbReference type="NCBI Taxonomy" id="1051891"/>
    <lineage>
        <taxon>Eukaryota</taxon>
        <taxon>Fungi</taxon>
        <taxon>Dikarya</taxon>
        <taxon>Basidiomycota</taxon>
        <taxon>Agaricomycotina</taxon>
        <taxon>Agaricomycetes</taxon>
        <taxon>Cantharellales</taxon>
        <taxon>Tulasnellaceae</taxon>
        <taxon>Tulasnella</taxon>
    </lineage>
</organism>
<keyword evidence="1" id="KW-0460">Magnesium</keyword>
<dbReference type="InterPro" id="IPR036704">
    <property type="entry name" value="RraA/RraA-like_sf"/>
</dbReference>
<reference evidence="2 3" key="1">
    <citation type="submission" date="2014-04" db="EMBL/GenBank/DDBJ databases">
        <authorList>
            <consortium name="DOE Joint Genome Institute"/>
            <person name="Kuo A."/>
            <person name="Girlanda M."/>
            <person name="Perotto S."/>
            <person name="Kohler A."/>
            <person name="Nagy L.G."/>
            <person name="Floudas D."/>
            <person name="Copeland A."/>
            <person name="Barry K.W."/>
            <person name="Cichocki N."/>
            <person name="Veneault-Fourrey C."/>
            <person name="LaButti K."/>
            <person name="Lindquist E.A."/>
            <person name="Lipzen A."/>
            <person name="Lundell T."/>
            <person name="Morin E."/>
            <person name="Murat C."/>
            <person name="Sun H."/>
            <person name="Tunlid A."/>
            <person name="Henrissat B."/>
            <person name="Grigoriev I.V."/>
            <person name="Hibbett D.S."/>
            <person name="Martin F."/>
            <person name="Nordberg H.P."/>
            <person name="Cantor M.N."/>
            <person name="Hua S.X."/>
        </authorList>
    </citation>
    <scope>NUCLEOTIDE SEQUENCE [LARGE SCALE GENOMIC DNA]</scope>
    <source>
        <strain evidence="2 3">MUT 4182</strain>
    </source>
</reference>
<dbReference type="InterPro" id="IPR005493">
    <property type="entry name" value="RraA/RraA-like"/>
</dbReference>
<feature type="binding site" evidence="1">
    <location>
        <position position="115"/>
    </location>
    <ligand>
        <name>substrate</name>
    </ligand>
</feature>
<dbReference type="Pfam" id="PF03737">
    <property type="entry name" value="RraA-like"/>
    <property type="match status" value="1"/>
</dbReference>
<comment type="cofactor">
    <cofactor evidence="1">
        <name>Mg(2+)</name>
        <dbReference type="ChEBI" id="CHEBI:18420"/>
    </cofactor>
</comment>
<protein>
    <recommendedName>
        <fullName evidence="4">RraA-like protein</fullName>
    </recommendedName>
</protein>
<keyword evidence="3" id="KW-1185">Reference proteome</keyword>
<evidence type="ECO:0000313" key="2">
    <source>
        <dbReference type="EMBL" id="KIO30322.1"/>
    </source>
</evidence>
<dbReference type="AlphaFoldDB" id="A0A0C3M9G7"/>
<dbReference type="OrthoDB" id="1476984at2759"/>
<dbReference type="PANTHER" id="PTHR33254">
    <property type="entry name" value="4-HYDROXY-4-METHYL-2-OXOGLUTARATE ALDOLASE 3-RELATED"/>
    <property type="match status" value="1"/>
</dbReference>
<dbReference type="GO" id="GO:0047443">
    <property type="term" value="F:4-hydroxy-4-methyl-2-oxoglutarate aldolase activity"/>
    <property type="evidence" value="ECO:0007669"/>
    <property type="project" value="TreeGrafter"/>
</dbReference>
<dbReference type="PANTHER" id="PTHR33254:SF4">
    <property type="entry name" value="4-HYDROXY-4-METHYL-2-OXOGLUTARATE ALDOLASE 3-RELATED"/>
    <property type="match status" value="1"/>
</dbReference>
<dbReference type="HOGENOM" id="CLU_072626_0_1_1"/>
<evidence type="ECO:0008006" key="4">
    <source>
        <dbReference type="Google" id="ProtNLM"/>
    </source>
</evidence>